<dbReference type="InterPro" id="IPR004895">
    <property type="entry name" value="Prenylated_rab_accept_PRA1"/>
</dbReference>
<dbReference type="EMBL" id="JBGBPQ010000008">
    <property type="protein sequence ID" value="KAL1520640.1"/>
    <property type="molecule type" value="Genomic_DNA"/>
</dbReference>
<feature type="region of interest" description="Disordered" evidence="5">
    <location>
        <begin position="1"/>
        <end position="24"/>
    </location>
</feature>
<feature type="transmembrane region" description="Helical" evidence="6">
    <location>
        <begin position="348"/>
        <end position="370"/>
    </location>
</feature>
<keyword evidence="8" id="KW-1185">Reference proteome</keyword>
<dbReference type="PANTHER" id="PTHR19317:SF0">
    <property type="entry name" value="PRENYLATED RAB ACCEPTOR PROTEIN 1"/>
    <property type="match status" value="1"/>
</dbReference>
<keyword evidence="4 6" id="KW-0472">Membrane</keyword>
<evidence type="ECO:0000313" key="8">
    <source>
        <dbReference type="Proteomes" id="UP001515480"/>
    </source>
</evidence>
<reference evidence="7 8" key="1">
    <citation type="journal article" date="2024" name="Science">
        <title>Giant polyketide synthase enzymes in the biosynthesis of giant marine polyether toxins.</title>
        <authorList>
            <person name="Fallon T.R."/>
            <person name="Shende V.V."/>
            <person name="Wierzbicki I.H."/>
            <person name="Pendleton A.L."/>
            <person name="Watervoot N.F."/>
            <person name="Auber R.P."/>
            <person name="Gonzalez D.J."/>
            <person name="Wisecaver J.H."/>
            <person name="Moore B.S."/>
        </authorList>
    </citation>
    <scope>NUCLEOTIDE SEQUENCE [LARGE SCALE GENOMIC DNA]</scope>
    <source>
        <strain evidence="7 8">12B1</strain>
    </source>
</reference>
<evidence type="ECO:0000256" key="3">
    <source>
        <dbReference type="ARBA" id="ARBA00022989"/>
    </source>
</evidence>
<keyword evidence="2 6" id="KW-0812">Transmembrane</keyword>
<evidence type="ECO:0008006" key="9">
    <source>
        <dbReference type="Google" id="ProtNLM"/>
    </source>
</evidence>
<evidence type="ECO:0000256" key="2">
    <source>
        <dbReference type="ARBA" id="ARBA00022692"/>
    </source>
</evidence>
<feature type="compositionally biased region" description="Pro residues" evidence="5">
    <location>
        <begin position="175"/>
        <end position="189"/>
    </location>
</feature>
<keyword evidence="3 6" id="KW-1133">Transmembrane helix</keyword>
<feature type="compositionally biased region" description="Low complexity" evidence="5">
    <location>
        <begin position="62"/>
        <end position="75"/>
    </location>
</feature>
<dbReference type="GO" id="GO:0016020">
    <property type="term" value="C:membrane"/>
    <property type="evidence" value="ECO:0007669"/>
    <property type="project" value="UniProtKB-SubCell"/>
</dbReference>
<feature type="region of interest" description="Disordered" evidence="5">
    <location>
        <begin position="162"/>
        <end position="208"/>
    </location>
</feature>
<feature type="compositionally biased region" description="Low complexity" evidence="5">
    <location>
        <begin position="85"/>
        <end position="95"/>
    </location>
</feature>
<evidence type="ECO:0000313" key="7">
    <source>
        <dbReference type="EMBL" id="KAL1520640.1"/>
    </source>
</evidence>
<protein>
    <recommendedName>
        <fullName evidence="9">PRA1 family protein</fullName>
    </recommendedName>
</protein>
<feature type="transmembrane region" description="Helical" evidence="6">
    <location>
        <begin position="310"/>
        <end position="328"/>
    </location>
</feature>
<gene>
    <name evidence="7" type="ORF">AB1Y20_022213</name>
</gene>
<dbReference type="PANTHER" id="PTHR19317">
    <property type="entry name" value="PRENYLATED RAB ACCEPTOR 1-RELATED"/>
    <property type="match status" value="1"/>
</dbReference>
<dbReference type="GO" id="GO:0005794">
    <property type="term" value="C:Golgi apparatus"/>
    <property type="evidence" value="ECO:0007669"/>
    <property type="project" value="TreeGrafter"/>
</dbReference>
<accession>A0AB34JG83</accession>
<feature type="compositionally biased region" description="Basic and acidic residues" evidence="5">
    <location>
        <begin position="102"/>
        <end position="121"/>
    </location>
</feature>
<dbReference type="Proteomes" id="UP001515480">
    <property type="component" value="Unassembled WGS sequence"/>
</dbReference>
<feature type="region of interest" description="Disordered" evidence="5">
    <location>
        <begin position="38"/>
        <end position="146"/>
    </location>
</feature>
<dbReference type="Pfam" id="PF03208">
    <property type="entry name" value="PRA1"/>
    <property type="match status" value="1"/>
</dbReference>
<evidence type="ECO:0000256" key="4">
    <source>
        <dbReference type="ARBA" id="ARBA00023136"/>
    </source>
</evidence>
<organism evidence="7 8">
    <name type="scientific">Prymnesium parvum</name>
    <name type="common">Toxic golden alga</name>
    <dbReference type="NCBI Taxonomy" id="97485"/>
    <lineage>
        <taxon>Eukaryota</taxon>
        <taxon>Haptista</taxon>
        <taxon>Haptophyta</taxon>
        <taxon>Prymnesiophyceae</taxon>
        <taxon>Prymnesiales</taxon>
        <taxon>Prymnesiaceae</taxon>
        <taxon>Prymnesium</taxon>
    </lineage>
</organism>
<comment type="caution">
    <text evidence="7">The sequence shown here is derived from an EMBL/GenBank/DDBJ whole genome shotgun (WGS) entry which is preliminary data.</text>
</comment>
<evidence type="ECO:0000256" key="5">
    <source>
        <dbReference type="SAM" id="MobiDB-lite"/>
    </source>
</evidence>
<evidence type="ECO:0000256" key="1">
    <source>
        <dbReference type="ARBA" id="ARBA00004141"/>
    </source>
</evidence>
<feature type="transmembrane region" description="Helical" evidence="6">
    <location>
        <begin position="286"/>
        <end position="304"/>
    </location>
</feature>
<sequence>MDVVPQSREGRPFKPPRTLGLPTTMYRTGRSAELQFLNPPAHRCTQQRPPTYPQPYVTLDVGGRQSPRQQARAASSPPPRPRAARPPAGGSAAQRKLCGPVGEREVAQRDEDGECVAERQRAVAPVRMPRLASPPLSSPPTTDAHPSTVIATIDRHHLGVGAEDAPSAADVTALHPPPQLSTLPHPPPSSLHSSSPPSPFPPHPATSTAMDHTVMAGAMAEGASNGAVAMLKSFVLKAKSSLGNREALSHQLTKVRVLSRSFFNPREFSRPENRTEGLRRLQSNIFHYKAIYSVIFIICLVYTVLSSPVLLIGVALLFSMWVYSFVLISPDTPLTVCGFELKRREKLVALVPVSLLVVTLTGMINSIVWVCCLSSCVSVPHAVCHEVGELDALDALELDSLTSEPLPGQFA</sequence>
<proteinExistence type="predicted"/>
<name>A0AB34JG83_PRYPA</name>
<evidence type="ECO:0000256" key="6">
    <source>
        <dbReference type="SAM" id="Phobius"/>
    </source>
</evidence>
<comment type="subcellular location">
    <subcellularLocation>
        <location evidence="1">Membrane</location>
        <topology evidence="1">Multi-pass membrane protein</topology>
    </subcellularLocation>
</comment>
<dbReference type="AlphaFoldDB" id="A0AB34JG83"/>